<dbReference type="RefSeq" id="WP_115268828.1">
    <property type="nucleotide sequence ID" value="NZ_CASFEE010000001.1"/>
</dbReference>
<sequence length="101" mass="12377">MVDNVLELVRKERRKNKIKREIEDNDKKIRDNRKRVELLSNLREYVKPHMKYEDFLDILENMQSDYEDRVDDYIIKNAELGKERREINKSLKEIKKAIKEA</sequence>
<comment type="subcellular location">
    <subcellularLocation>
        <location evidence="2">Cytoplasm</location>
    </subcellularLocation>
</comment>
<keyword evidence="1 2" id="KW-0963">Cytoplasm</keyword>
<keyword evidence="4" id="KW-1185">Reference proteome</keyword>
<dbReference type="GO" id="GO:0032880">
    <property type="term" value="P:regulation of protein localization"/>
    <property type="evidence" value="ECO:0007669"/>
    <property type="project" value="UniProtKB-UniRule"/>
</dbReference>
<evidence type="ECO:0000313" key="3">
    <source>
        <dbReference type="EMBL" id="STO30953.1"/>
    </source>
</evidence>
<dbReference type="GO" id="GO:0005829">
    <property type="term" value="C:cytosol"/>
    <property type="evidence" value="ECO:0007669"/>
    <property type="project" value="TreeGrafter"/>
</dbReference>
<dbReference type="PANTHER" id="PTHR39591">
    <property type="entry name" value="UPF0265 PROTEIN YEEX"/>
    <property type="match status" value="1"/>
</dbReference>
<proteinExistence type="inferred from homology"/>
<dbReference type="EMBL" id="UGGU01000003">
    <property type="protein sequence ID" value="STO30953.1"/>
    <property type="molecule type" value="Genomic_DNA"/>
</dbReference>
<dbReference type="HAMAP" id="MF_00683">
    <property type="entry name" value="UPF0265"/>
    <property type="match status" value="1"/>
</dbReference>
<dbReference type="InterPro" id="IPR007458">
    <property type="entry name" value="DUF496"/>
</dbReference>
<comment type="similarity">
    <text evidence="2">Belongs to the pole-localizer TmaR family.</text>
</comment>
<comment type="function">
    <text evidence="2">Pole-localizer protein involved in the regulation of several cellular processes.</text>
</comment>
<dbReference type="Pfam" id="PF04363">
    <property type="entry name" value="DUF496"/>
    <property type="match status" value="1"/>
</dbReference>
<dbReference type="AlphaFoldDB" id="A0A377GVT7"/>
<evidence type="ECO:0000313" key="4">
    <source>
        <dbReference type="Proteomes" id="UP000255328"/>
    </source>
</evidence>
<reference evidence="3 4" key="1">
    <citation type="submission" date="2018-06" db="EMBL/GenBank/DDBJ databases">
        <authorList>
            <consortium name="Pathogen Informatics"/>
            <person name="Doyle S."/>
        </authorList>
    </citation>
    <scope>NUCLEOTIDE SEQUENCE [LARGE SCALE GENOMIC DNA]</scope>
    <source>
        <strain evidence="3 4">NCTC10723</strain>
    </source>
</reference>
<evidence type="ECO:0000256" key="2">
    <source>
        <dbReference type="HAMAP-Rule" id="MF_00683"/>
    </source>
</evidence>
<accession>A0A377GVT7</accession>
<name>A0A377GVT7_9FUSO</name>
<organism evidence="3 4">
    <name type="scientific">Fusobacterium necrogenes</name>
    <dbReference type="NCBI Taxonomy" id="858"/>
    <lineage>
        <taxon>Bacteria</taxon>
        <taxon>Fusobacteriati</taxon>
        <taxon>Fusobacteriota</taxon>
        <taxon>Fusobacteriia</taxon>
        <taxon>Fusobacteriales</taxon>
        <taxon>Fusobacteriaceae</taxon>
        <taxon>Fusobacterium</taxon>
    </lineage>
</organism>
<dbReference type="Proteomes" id="UP000255328">
    <property type="component" value="Unassembled WGS sequence"/>
</dbReference>
<protein>
    <recommendedName>
        <fullName evidence="2">Pole-localizer protein TmaR</fullName>
    </recommendedName>
</protein>
<dbReference type="PANTHER" id="PTHR39591:SF1">
    <property type="entry name" value="UPF0265 PROTEIN YEEX"/>
    <property type="match status" value="1"/>
</dbReference>
<dbReference type="NCBIfam" id="NF003844">
    <property type="entry name" value="PRK05423.1"/>
    <property type="match status" value="1"/>
</dbReference>
<gene>
    <name evidence="3" type="primary">yeeX</name>
    <name evidence="2" type="synonym">tmaR</name>
    <name evidence="3" type="ORF">NCTC10723_00385</name>
</gene>
<dbReference type="PIRSF" id="PIRSF028773">
    <property type="entry name" value="UCP028773"/>
    <property type="match status" value="1"/>
</dbReference>
<evidence type="ECO:0000256" key="1">
    <source>
        <dbReference type="ARBA" id="ARBA00022490"/>
    </source>
</evidence>
<dbReference type="OrthoDB" id="90485at2"/>